<accession>A0A1H3T781</accession>
<feature type="domain" description="RNA ligase" evidence="1">
    <location>
        <begin position="42"/>
        <end position="236"/>
    </location>
</feature>
<evidence type="ECO:0000259" key="1">
    <source>
        <dbReference type="Pfam" id="PF09414"/>
    </source>
</evidence>
<dbReference type="Pfam" id="PF09414">
    <property type="entry name" value="RNA_ligase"/>
    <property type="match status" value="1"/>
</dbReference>
<name>A0A1H3T781_9PSEU</name>
<dbReference type="EMBL" id="FNON01000018">
    <property type="protein sequence ID" value="SDZ45575.1"/>
    <property type="molecule type" value="Genomic_DNA"/>
</dbReference>
<keyword evidence="3" id="KW-1185">Reference proteome</keyword>
<protein>
    <submittedName>
        <fullName evidence="2">RNA ligase</fullName>
    </submittedName>
</protein>
<keyword evidence="2" id="KW-0436">Ligase</keyword>
<dbReference type="RefSeq" id="WP_091300308.1">
    <property type="nucleotide sequence ID" value="NZ_FNON01000018.1"/>
</dbReference>
<gene>
    <name evidence="2" type="ORF">SAMN05421504_11819</name>
</gene>
<reference evidence="2 3" key="1">
    <citation type="submission" date="2016-10" db="EMBL/GenBank/DDBJ databases">
        <authorList>
            <person name="de Groot N.N."/>
        </authorList>
    </citation>
    <scope>NUCLEOTIDE SEQUENCE [LARGE SCALE GENOMIC DNA]</scope>
    <source>
        <strain evidence="2 3">CPCC 202699</strain>
    </source>
</reference>
<dbReference type="InterPro" id="IPR021122">
    <property type="entry name" value="RNA_ligase_dom_REL/Rnl2"/>
</dbReference>
<organism evidence="2 3">
    <name type="scientific">Amycolatopsis xylanica</name>
    <dbReference type="NCBI Taxonomy" id="589385"/>
    <lineage>
        <taxon>Bacteria</taxon>
        <taxon>Bacillati</taxon>
        <taxon>Actinomycetota</taxon>
        <taxon>Actinomycetes</taxon>
        <taxon>Pseudonocardiales</taxon>
        <taxon>Pseudonocardiaceae</taxon>
        <taxon>Amycolatopsis</taxon>
    </lineage>
</organism>
<evidence type="ECO:0000313" key="2">
    <source>
        <dbReference type="EMBL" id="SDZ45575.1"/>
    </source>
</evidence>
<dbReference type="SUPFAM" id="SSF56091">
    <property type="entry name" value="DNA ligase/mRNA capping enzyme, catalytic domain"/>
    <property type="match status" value="1"/>
</dbReference>
<dbReference type="Proteomes" id="UP000199515">
    <property type="component" value="Unassembled WGS sequence"/>
</dbReference>
<dbReference type="AlphaFoldDB" id="A0A1H3T781"/>
<dbReference type="GO" id="GO:0016874">
    <property type="term" value="F:ligase activity"/>
    <property type="evidence" value="ECO:0007669"/>
    <property type="project" value="UniProtKB-KW"/>
</dbReference>
<sequence>MLREVDLEVLNSVTKYPSIPTYHALDPKNGSLTENPVAFDGPVLGTEKIDGTNARIISLPDGNYLLGSREELLYAKGDLIGNPSQGIVKVLKALAERLEPESEKIRVRFFEVYGGKVGQAAKQYSGELNVGFRMFDSIVVEEEMLAKSRQEISAWREANGQSFLNEADLQKLAESDEIELVPRLFEIDGLPVEIDKMRDFLTQELPETLSALDANAGGKPEGIVLRTKDRKTIAKARFQDYDRTLKRRK</sequence>
<proteinExistence type="predicted"/>
<dbReference type="Gene3D" id="3.30.470.30">
    <property type="entry name" value="DNA ligase/mRNA capping enzyme"/>
    <property type="match status" value="1"/>
</dbReference>
<evidence type="ECO:0000313" key="3">
    <source>
        <dbReference type="Proteomes" id="UP000199515"/>
    </source>
</evidence>
<dbReference type="OrthoDB" id="5493578at2"/>